<feature type="transmembrane region" description="Helical" evidence="1">
    <location>
        <begin position="115"/>
        <end position="132"/>
    </location>
</feature>
<evidence type="ECO:0000256" key="1">
    <source>
        <dbReference type="SAM" id="Phobius"/>
    </source>
</evidence>
<keyword evidence="1" id="KW-0812">Transmembrane</keyword>
<dbReference type="Proteomes" id="UP000887159">
    <property type="component" value="Unassembled WGS sequence"/>
</dbReference>
<dbReference type="AlphaFoldDB" id="A0A8X6S2D9"/>
<evidence type="ECO:0000313" key="2">
    <source>
        <dbReference type="EMBL" id="GFY06227.1"/>
    </source>
</evidence>
<gene>
    <name evidence="2" type="primary">AVEN_123511_1</name>
    <name evidence="2" type="ORF">TNCV_2680211</name>
</gene>
<sequence length="227" mass="24872">MVSFNGVLLVVKGTWRSPYESPARIKRQTKPGLVGKHHTRPLLWRPQCMLQVNRRRQGLKVGGANGGSEKRNFGFQHICVLDARECSYLLSVFISNCVFVCGGLCVSGVWANDTIYYSGIIVGGSFGTFTMFRKEGAFGVNGHVSVNTAVNSICFFDSFDNSVACLTCLSALQAARCDVAIFRSAVEFVARVALGYSFAIVAFNFDCQVAEFGDVENFKIKIPGQSY</sequence>
<accession>A0A8X6S2D9</accession>
<keyword evidence="1" id="KW-1133">Transmembrane helix</keyword>
<organism evidence="2 3">
    <name type="scientific">Trichonephila clavipes</name>
    <name type="common">Golden silk orbweaver</name>
    <name type="synonym">Nephila clavipes</name>
    <dbReference type="NCBI Taxonomy" id="2585209"/>
    <lineage>
        <taxon>Eukaryota</taxon>
        <taxon>Metazoa</taxon>
        <taxon>Ecdysozoa</taxon>
        <taxon>Arthropoda</taxon>
        <taxon>Chelicerata</taxon>
        <taxon>Arachnida</taxon>
        <taxon>Araneae</taxon>
        <taxon>Araneomorphae</taxon>
        <taxon>Entelegynae</taxon>
        <taxon>Araneoidea</taxon>
        <taxon>Nephilidae</taxon>
        <taxon>Trichonephila</taxon>
    </lineage>
</organism>
<keyword evidence="1" id="KW-0472">Membrane</keyword>
<name>A0A8X6S2D9_TRICX</name>
<feature type="transmembrane region" description="Helical" evidence="1">
    <location>
        <begin position="88"/>
        <end position="109"/>
    </location>
</feature>
<evidence type="ECO:0000313" key="3">
    <source>
        <dbReference type="Proteomes" id="UP000887159"/>
    </source>
</evidence>
<keyword evidence="3" id="KW-1185">Reference proteome</keyword>
<dbReference type="EMBL" id="BMAU01021258">
    <property type="protein sequence ID" value="GFY06227.1"/>
    <property type="molecule type" value="Genomic_DNA"/>
</dbReference>
<reference evidence="2" key="1">
    <citation type="submission" date="2020-08" db="EMBL/GenBank/DDBJ databases">
        <title>Multicomponent nature underlies the extraordinary mechanical properties of spider dragline silk.</title>
        <authorList>
            <person name="Kono N."/>
            <person name="Nakamura H."/>
            <person name="Mori M."/>
            <person name="Yoshida Y."/>
            <person name="Ohtoshi R."/>
            <person name="Malay A.D."/>
            <person name="Moran D.A.P."/>
            <person name="Tomita M."/>
            <person name="Numata K."/>
            <person name="Arakawa K."/>
        </authorList>
    </citation>
    <scope>NUCLEOTIDE SEQUENCE</scope>
</reference>
<protein>
    <submittedName>
        <fullName evidence="2">Uncharacterized protein</fullName>
    </submittedName>
</protein>
<comment type="caution">
    <text evidence="2">The sequence shown here is derived from an EMBL/GenBank/DDBJ whole genome shotgun (WGS) entry which is preliminary data.</text>
</comment>
<proteinExistence type="predicted"/>